<keyword evidence="14" id="KW-1185">Reference proteome</keyword>
<protein>
    <recommendedName>
        <fullName evidence="4">Outer-membrane lipoprotein LolB</fullName>
    </recommendedName>
</protein>
<evidence type="ECO:0000256" key="11">
    <source>
        <dbReference type="ARBA" id="ARBA00023237"/>
    </source>
</evidence>
<evidence type="ECO:0000256" key="8">
    <source>
        <dbReference type="ARBA" id="ARBA00023136"/>
    </source>
</evidence>
<sequence length="157" mass="17673">MPERFEVDGRIAAKVDGEGYQANFVWRHLQDGDAIDVQSPLGLTLGRMELQGSTARFFDRHGALRADGDMERLTARELGWPLPAAGLRYWLLGLADPDSPSSWSENSEGRLLSQYGWQVEFTGAQNEAPSRLILRREGLEVRIALHDWRIDTPSIKP</sequence>
<dbReference type="Pfam" id="PF03550">
    <property type="entry name" value="LolB"/>
    <property type="match status" value="1"/>
</dbReference>
<evidence type="ECO:0000313" key="14">
    <source>
        <dbReference type="Proteomes" id="UP001172778"/>
    </source>
</evidence>
<evidence type="ECO:0000256" key="7">
    <source>
        <dbReference type="ARBA" id="ARBA00022927"/>
    </source>
</evidence>
<evidence type="ECO:0000256" key="5">
    <source>
        <dbReference type="ARBA" id="ARBA00022448"/>
    </source>
</evidence>
<comment type="similarity">
    <text evidence="2">Belongs to the LolB family.</text>
</comment>
<keyword evidence="11" id="KW-0998">Cell outer membrane</keyword>
<evidence type="ECO:0000256" key="2">
    <source>
        <dbReference type="ARBA" id="ARBA00009696"/>
    </source>
</evidence>
<keyword evidence="8" id="KW-0472">Membrane</keyword>
<evidence type="ECO:0000256" key="4">
    <source>
        <dbReference type="ARBA" id="ARBA00016202"/>
    </source>
</evidence>
<comment type="subcellular location">
    <subcellularLocation>
        <location evidence="1">Cell outer membrane</location>
        <topology evidence="1">Lipid-anchor</topology>
    </subcellularLocation>
</comment>
<proteinExistence type="inferred from homology"/>
<evidence type="ECO:0000256" key="10">
    <source>
        <dbReference type="ARBA" id="ARBA00023186"/>
    </source>
</evidence>
<dbReference type="SUPFAM" id="SSF89392">
    <property type="entry name" value="Prokaryotic lipoproteins and lipoprotein localization factors"/>
    <property type="match status" value="1"/>
</dbReference>
<reference evidence="13" key="1">
    <citation type="submission" date="2023-03" db="EMBL/GenBank/DDBJ databases">
        <title>Chitinimonas shenzhenensis gen. nov., sp. nov., a novel member of family Burkholderiaceae isolated from activated sludge collected in Shen Zhen, China.</title>
        <authorList>
            <person name="Wang X."/>
        </authorList>
    </citation>
    <scope>NUCLEOTIDE SEQUENCE</scope>
    <source>
        <strain evidence="13">DQS-5</strain>
    </source>
</reference>
<name>A0ABT7E201_9NEIS</name>
<comment type="subunit">
    <text evidence="3">Monomer.</text>
</comment>
<dbReference type="Gene3D" id="2.50.20.10">
    <property type="entry name" value="Lipoprotein localisation LolA/LolB/LppX"/>
    <property type="match status" value="1"/>
</dbReference>
<dbReference type="InterPro" id="IPR029046">
    <property type="entry name" value="LolA/LolB/LppX"/>
</dbReference>
<dbReference type="InterPro" id="IPR004565">
    <property type="entry name" value="OM_lipoprot_LolB"/>
</dbReference>
<evidence type="ECO:0000256" key="9">
    <source>
        <dbReference type="ARBA" id="ARBA00023139"/>
    </source>
</evidence>
<evidence type="ECO:0000256" key="6">
    <source>
        <dbReference type="ARBA" id="ARBA00022729"/>
    </source>
</evidence>
<evidence type="ECO:0000256" key="1">
    <source>
        <dbReference type="ARBA" id="ARBA00004459"/>
    </source>
</evidence>
<comment type="caution">
    <text evidence="13">The sequence shown here is derived from an EMBL/GenBank/DDBJ whole genome shotgun (WGS) entry which is preliminary data.</text>
</comment>
<accession>A0ABT7E201</accession>
<evidence type="ECO:0000256" key="12">
    <source>
        <dbReference type="ARBA" id="ARBA00023288"/>
    </source>
</evidence>
<dbReference type="CDD" id="cd16326">
    <property type="entry name" value="LolB"/>
    <property type="match status" value="1"/>
</dbReference>
<dbReference type="RefSeq" id="WP_284102653.1">
    <property type="nucleotide sequence ID" value="NZ_JARRAF010000036.1"/>
</dbReference>
<keyword evidence="7" id="KW-0653">Protein transport</keyword>
<dbReference type="Proteomes" id="UP001172778">
    <property type="component" value="Unassembled WGS sequence"/>
</dbReference>
<keyword evidence="6" id="KW-0732">Signal</keyword>
<organism evidence="13 14">
    <name type="scientific">Parachitinimonas caeni</name>
    <dbReference type="NCBI Taxonomy" id="3031301"/>
    <lineage>
        <taxon>Bacteria</taxon>
        <taxon>Pseudomonadati</taxon>
        <taxon>Pseudomonadota</taxon>
        <taxon>Betaproteobacteria</taxon>
        <taxon>Neisseriales</taxon>
        <taxon>Chitinibacteraceae</taxon>
        <taxon>Parachitinimonas</taxon>
    </lineage>
</organism>
<evidence type="ECO:0000256" key="3">
    <source>
        <dbReference type="ARBA" id="ARBA00011245"/>
    </source>
</evidence>
<dbReference type="EMBL" id="JARRAF010000036">
    <property type="protein sequence ID" value="MDK2126333.1"/>
    <property type="molecule type" value="Genomic_DNA"/>
</dbReference>
<keyword evidence="9" id="KW-0564">Palmitate</keyword>
<keyword evidence="10" id="KW-0143">Chaperone</keyword>
<gene>
    <name evidence="13" type="ORF">PZA18_20005</name>
</gene>
<keyword evidence="5" id="KW-0813">Transport</keyword>
<evidence type="ECO:0000313" key="13">
    <source>
        <dbReference type="EMBL" id="MDK2126333.1"/>
    </source>
</evidence>
<keyword evidence="12 13" id="KW-0449">Lipoprotein</keyword>